<feature type="transmembrane region" description="Helical" evidence="2">
    <location>
        <begin position="35"/>
        <end position="57"/>
    </location>
</feature>
<feature type="transmembrane region" description="Helical" evidence="2">
    <location>
        <begin position="6"/>
        <end position="23"/>
    </location>
</feature>
<protein>
    <submittedName>
        <fullName evidence="3">Uncharacterized protein</fullName>
    </submittedName>
</protein>
<evidence type="ECO:0000313" key="3">
    <source>
        <dbReference type="EMBL" id="EGG10033.1"/>
    </source>
</evidence>
<feature type="transmembrane region" description="Helical" evidence="2">
    <location>
        <begin position="209"/>
        <end position="229"/>
    </location>
</feature>
<name>F4RB78_MELLP</name>
<feature type="transmembrane region" description="Helical" evidence="2">
    <location>
        <begin position="249"/>
        <end position="268"/>
    </location>
</feature>
<keyword evidence="2" id="KW-0472">Membrane</keyword>
<dbReference type="KEGG" id="mlr:MELLADRAFT_103360"/>
<dbReference type="RefSeq" id="XP_007406334.1">
    <property type="nucleotide sequence ID" value="XM_007406272.1"/>
</dbReference>
<evidence type="ECO:0000256" key="2">
    <source>
        <dbReference type="SAM" id="Phobius"/>
    </source>
</evidence>
<gene>
    <name evidence="3" type="ORF">MELLADRAFT_103360</name>
</gene>
<feature type="transmembrane region" description="Helical" evidence="2">
    <location>
        <begin position="116"/>
        <end position="137"/>
    </location>
</feature>
<keyword evidence="2" id="KW-0812">Transmembrane</keyword>
<dbReference type="EMBL" id="GL883095">
    <property type="protein sequence ID" value="EGG10033.1"/>
    <property type="molecule type" value="Genomic_DNA"/>
</dbReference>
<dbReference type="Proteomes" id="UP000001072">
    <property type="component" value="Unassembled WGS sequence"/>
</dbReference>
<feature type="transmembrane region" description="Helical" evidence="2">
    <location>
        <begin position="168"/>
        <end position="188"/>
    </location>
</feature>
<sequence length="327" mass="36040">MSTLDVAFGLAVPLTAIAMGVCWDKAHDCSSERSIVTIFKIYSVAFLGGVSLILMTLHNCAAVTTAKRIGPELSPMSKRLSEIPLPFFIACAQLSVNFTFLQFIYKRTKSKVTASLGGGLSLISFLAGFALTIINVVKQNERMAKRAAGRRVNFSSIAVYDDFFRVTWLFSALLVNAWVCGMTCLYRFKFDGSGTHLIGERSKWLTNAGLILFETSLLNFILSFILALISTKAPHRETLPGDSSVLGAYIFFKLILIPSLIITITWTLEKKLPLAPSQSSEFKIEFNPIQWSDKPLAPAQKPSITSSQSKKARHISVHTTTSQTIWG</sequence>
<keyword evidence="2" id="KW-1133">Transmembrane helix</keyword>
<proteinExistence type="predicted"/>
<evidence type="ECO:0000313" key="4">
    <source>
        <dbReference type="Proteomes" id="UP000001072"/>
    </source>
</evidence>
<dbReference type="VEuPathDB" id="FungiDB:MELLADRAFT_103360"/>
<evidence type="ECO:0000256" key="1">
    <source>
        <dbReference type="SAM" id="MobiDB-lite"/>
    </source>
</evidence>
<organism evidence="4">
    <name type="scientific">Melampsora larici-populina (strain 98AG31 / pathotype 3-4-7)</name>
    <name type="common">Poplar leaf rust fungus</name>
    <dbReference type="NCBI Taxonomy" id="747676"/>
    <lineage>
        <taxon>Eukaryota</taxon>
        <taxon>Fungi</taxon>
        <taxon>Dikarya</taxon>
        <taxon>Basidiomycota</taxon>
        <taxon>Pucciniomycotina</taxon>
        <taxon>Pucciniomycetes</taxon>
        <taxon>Pucciniales</taxon>
        <taxon>Melampsoraceae</taxon>
        <taxon>Melampsora</taxon>
    </lineage>
</organism>
<feature type="region of interest" description="Disordered" evidence="1">
    <location>
        <begin position="293"/>
        <end position="313"/>
    </location>
</feature>
<keyword evidence="4" id="KW-1185">Reference proteome</keyword>
<feature type="transmembrane region" description="Helical" evidence="2">
    <location>
        <begin position="83"/>
        <end position="104"/>
    </location>
</feature>
<dbReference type="HOGENOM" id="CLU_850142_0_0_1"/>
<accession>F4RB78</accession>
<dbReference type="OrthoDB" id="2504785at2759"/>
<dbReference type="InParanoid" id="F4RB78"/>
<dbReference type="AlphaFoldDB" id="F4RB78"/>
<reference evidence="4" key="1">
    <citation type="journal article" date="2011" name="Proc. Natl. Acad. Sci. U.S.A.">
        <title>Obligate biotrophy features unraveled by the genomic analysis of rust fungi.</title>
        <authorList>
            <person name="Duplessis S."/>
            <person name="Cuomo C.A."/>
            <person name="Lin Y.-C."/>
            <person name="Aerts A."/>
            <person name="Tisserant E."/>
            <person name="Veneault-Fourrey C."/>
            <person name="Joly D.L."/>
            <person name="Hacquard S."/>
            <person name="Amselem J."/>
            <person name="Cantarel B.L."/>
            <person name="Chiu R."/>
            <person name="Coutinho P.M."/>
            <person name="Feau N."/>
            <person name="Field M."/>
            <person name="Frey P."/>
            <person name="Gelhaye E."/>
            <person name="Goldberg J."/>
            <person name="Grabherr M.G."/>
            <person name="Kodira C.D."/>
            <person name="Kohler A."/>
            <person name="Kuees U."/>
            <person name="Lindquist E.A."/>
            <person name="Lucas S.M."/>
            <person name="Mago R."/>
            <person name="Mauceli E."/>
            <person name="Morin E."/>
            <person name="Murat C."/>
            <person name="Pangilinan J.L."/>
            <person name="Park R."/>
            <person name="Pearson M."/>
            <person name="Quesneville H."/>
            <person name="Rouhier N."/>
            <person name="Sakthikumar S."/>
            <person name="Salamov A.A."/>
            <person name="Schmutz J."/>
            <person name="Selles B."/>
            <person name="Shapiro H."/>
            <person name="Tanguay P."/>
            <person name="Tuskan G.A."/>
            <person name="Henrissat B."/>
            <person name="Van de Peer Y."/>
            <person name="Rouze P."/>
            <person name="Ellis J.G."/>
            <person name="Dodds P.N."/>
            <person name="Schein J.E."/>
            <person name="Zhong S."/>
            <person name="Hamelin R.C."/>
            <person name="Grigoriev I.V."/>
            <person name="Szabo L.J."/>
            <person name="Martin F."/>
        </authorList>
    </citation>
    <scope>NUCLEOTIDE SEQUENCE [LARGE SCALE GENOMIC DNA]</scope>
    <source>
        <strain evidence="4">98AG31 / pathotype 3-4-7</strain>
    </source>
</reference>
<dbReference type="GeneID" id="18921946"/>